<dbReference type="OrthoDB" id="1545884at2759"/>
<dbReference type="InterPro" id="IPR029068">
    <property type="entry name" value="Glyas_Bleomycin-R_OHBP_Dase"/>
</dbReference>
<dbReference type="PANTHER" id="PTHR46036:SF2">
    <property type="entry name" value="LACTOYLGLUTATHIONE LYASE GLX1"/>
    <property type="match status" value="1"/>
</dbReference>
<dbReference type="AlphaFoldDB" id="A0A5A7SNV7"/>
<dbReference type="GO" id="GO:0004462">
    <property type="term" value="F:lactoylglutathione lyase activity"/>
    <property type="evidence" value="ECO:0007669"/>
    <property type="project" value="TreeGrafter"/>
</dbReference>
<protein>
    <submittedName>
        <fullName evidence="1">Lactoylglutathione lyase-like</fullName>
    </submittedName>
</protein>
<dbReference type="SUPFAM" id="SSF54593">
    <property type="entry name" value="Glyoxalase/Bleomycin resistance protein/Dihydroxybiphenyl dioxygenase"/>
    <property type="match status" value="1"/>
</dbReference>
<dbReference type="STRING" id="1194695.A0A5A7SNV7"/>
<accession>A0A5A7SNV7</accession>
<gene>
    <name evidence="1" type="ORF">E6C27_scaffold219G001190</name>
</gene>
<evidence type="ECO:0000313" key="2">
    <source>
        <dbReference type="Proteomes" id="UP000321393"/>
    </source>
</evidence>
<dbReference type="Proteomes" id="UP000321393">
    <property type="component" value="Unassembled WGS sequence"/>
</dbReference>
<keyword evidence="1" id="KW-0456">Lyase</keyword>
<sequence>MRVLTKIENLEQKYAIALMVYADELETIAVELTYNLGVTQHSKGNGYSQVAIGTDDVYKSAEIVNLITEELGGKITQPPSLDSQMTSKIISFLDPDGRQIKKRLTWTELEYLRMETDFLCLRSEEGDGGGVIGIWMCGLDSEVALKARDRRILIGFIINVLRMAERERK</sequence>
<reference evidence="1 2" key="1">
    <citation type="submission" date="2019-08" db="EMBL/GenBank/DDBJ databases">
        <title>Draft genome sequences of two oriental melons (Cucumis melo L. var makuwa).</title>
        <authorList>
            <person name="Kwon S.-Y."/>
        </authorList>
    </citation>
    <scope>NUCLEOTIDE SEQUENCE [LARGE SCALE GENOMIC DNA]</scope>
    <source>
        <strain evidence="2">cv. SW 3</strain>
        <tissue evidence="1">Leaf</tissue>
    </source>
</reference>
<dbReference type="Gene3D" id="3.10.180.10">
    <property type="entry name" value="2,3-Dihydroxybiphenyl 1,2-Dioxygenase, domain 1"/>
    <property type="match status" value="1"/>
</dbReference>
<dbReference type="GO" id="GO:0019243">
    <property type="term" value="P:methylglyoxal catabolic process to D-lactate via S-lactoyl-glutathione"/>
    <property type="evidence" value="ECO:0007669"/>
    <property type="project" value="TreeGrafter"/>
</dbReference>
<comment type="caution">
    <text evidence="1">The sequence shown here is derived from an EMBL/GenBank/DDBJ whole genome shotgun (WGS) entry which is preliminary data.</text>
</comment>
<organism evidence="1 2">
    <name type="scientific">Cucumis melo var. makuwa</name>
    <name type="common">Oriental melon</name>
    <dbReference type="NCBI Taxonomy" id="1194695"/>
    <lineage>
        <taxon>Eukaryota</taxon>
        <taxon>Viridiplantae</taxon>
        <taxon>Streptophyta</taxon>
        <taxon>Embryophyta</taxon>
        <taxon>Tracheophyta</taxon>
        <taxon>Spermatophyta</taxon>
        <taxon>Magnoliopsida</taxon>
        <taxon>eudicotyledons</taxon>
        <taxon>Gunneridae</taxon>
        <taxon>Pentapetalae</taxon>
        <taxon>rosids</taxon>
        <taxon>fabids</taxon>
        <taxon>Cucurbitales</taxon>
        <taxon>Cucurbitaceae</taxon>
        <taxon>Benincaseae</taxon>
        <taxon>Cucumis</taxon>
    </lineage>
</organism>
<evidence type="ECO:0000313" key="1">
    <source>
        <dbReference type="EMBL" id="KAA0032278.1"/>
    </source>
</evidence>
<proteinExistence type="predicted"/>
<name>A0A5A7SNV7_CUCMM</name>
<dbReference type="EMBL" id="SSTE01021801">
    <property type="protein sequence ID" value="KAA0032278.1"/>
    <property type="molecule type" value="Genomic_DNA"/>
</dbReference>
<dbReference type="GO" id="GO:0005737">
    <property type="term" value="C:cytoplasm"/>
    <property type="evidence" value="ECO:0007669"/>
    <property type="project" value="TreeGrafter"/>
</dbReference>
<dbReference type="PANTHER" id="PTHR46036">
    <property type="entry name" value="LACTOYLGLUTATHIONE LYASE"/>
    <property type="match status" value="1"/>
</dbReference>